<organism evidence="2 3">
    <name type="scientific">Coptis chinensis</name>
    <dbReference type="NCBI Taxonomy" id="261450"/>
    <lineage>
        <taxon>Eukaryota</taxon>
        <taxon>Viridiplantae</taxon>
        <taxon>Streptophyta</taxon>
        <taxon>Embryophyta</taxon>
        <taxon>Tracheophyta</taxon>
        <taxon>Spermatophyta</taxon>
        <taxon>Magnoliopsida</taxon>
        <taxon>Ranunculales</taxon>
        <taxon>Ranunculaceae</taxon>
        <taxon>Coptidoideae</taxon>
        <taxon>Coptis</taxon>
    </lineage>
</organism>
<evidence type="ECO:0000256" key="1">
    <source>
        <dbReference type="SAM" id="MobiDB-lite"/>
    </source>
</evidence>
<dbReference type="EMBL" id="JADFTS010000008">
    <property type="protein sequence ID" value="KAF9593406.1"/>
    <property type="molecule type" value="Genomic_DNA"/>
</dbReference>
<gene>
    <name evidence="2" type="ORF">IFM89_022685</name>
</gene>
<evidence type="ECO:0000313" key="3">
    <source>
        <dbReference type="Proteomes" id="UP000631114"/>
    </source>
</evidence>
<keyword evidence="3" id="KW-1185">Reference proteome</keyword>
<proteinExistence type="predicted"/>
<feature type="region of interest" description="Disordered" evidence="1">
    <location>
        <begin position="1"/>
        <end position="21"/>
    </location>
</feature>
<feature type="compositionally biased region" description="Basic residues" evidence="1">
    <location>
        <begin position="1"/>
        <end position="18"/>
    </location>
</feature>
<accession>A0A835H675</accession>
<dbReference type="AlphaFoldDB" id="A0A835H675"/>
<protein>
    <submittedName>
        <fullName evidence="2">Uncharacterized protein</fullName>
    </submittedName>
</protein>
<evidence type="ECO:0000313" key="2">
    <source>
        <dbReference type="EMBL" id="KAF9593406.1"/>
    </source>
</evidence>
<name>A0A835H675_9MAGN</name>
<sequence length="106" mass="11947">MGKSKGKGIKGKGKGPKQRRGEEYLDHLMSVCRFGYNNWAEDEVRAARAYVDEYGDDVTREEVHDHIFEYMDKKEADRVAVGLPPFDSDDGSLATCGWVADKLEGF</sequence>
<reference evidence="2 3" key="1">
    <citation type="submission" date="2020-10" db="EMBL/GenBank/DDBJ databases">
        <title>The Coptis chinensis genome and diversification of protoberbering-type alkaloids.</title>
        <authorList>
            <person name="Wang B."/>
            <person name="Shu S."/>
            <person name="Song C."/>
            <person name="Liu Y."/>
        </authorList>
    </citation>
    <scope>NUCLEOTIDE SEQUENCE [LARGE SCALE GENOMIC DNA]</scope>
    <source>
        <strain evidence="2">HL-2020</strain>
        <tissue evidence="2">Leaf</tissue>
    </source>
</reference>
<dbReference type="Proteomes" id="UP000631114">
    <property type="component" value="Unassembled WGS sequence"/>
</dbReference>
<comment type="caution">
    <text evidence="2">The sequence shown here is derived from an EMBL/GenBank/DDBJ whole genome shotgun (WGS) entry which is preliminary data.</text>
</comment>